<evidence type="ECO:0000313" key="9">
    <source>
        <dbReference type="EMBL" id="CCM79654.1"/>
    </source>
</evidence>
<dbReference type="NCBIfam" id="NF010408">
    <property type="entry name" value="PRK13834.1"/>
    <property type="match status" value="1"/>
</dbReference>
<proteinExistence type="inferred from homology"/>
<dbReference type="SUPFAM" id="SSF55729">
    <property type="entry name" value="Acyl-CoA N-acyltransferases (Nat)"/>
    <property type="match status" value="1"/>
</dbReference>
<keyword evidence="2 7" id="KW-0673">Quorum sensing</keyword>
<organism evidence="9 10">
    <name type="scientific">Rhizobium mesoamericanum STM3625</name>
    <dbReference type="NCBI Taxonomy" id="1211777"/>
    <lineage>
        <taxon>Bacteria</taxon>
        <taxon>Pseudomonadati</taxon>
        <taxon>Pseudomonadota</taxon>
        <taxon>Alphaproteobacteria</taxon>
        <taxon>Hyphomicrobiales</taxon>
        <taxon>Rhizobiaceae</taxon>
        <taxon>Rhizobium/Agrobacterium group</taxon>
        <taxon>Rhizobium</taxon>
    </lineage>
</organism>
<dbReference type="Pfam" id="PF00765">
    <property type="entry name" value="Autoind_synth"/>
    <property type="match status" value="1"/>
</dbReference>
<protein>
    <recommendedName>
        <fullName evidence="1 8">Acyl-homoserine-lactone synthase</fullName>
        <ecNumber evidence="1 8">2.3.1.184</ecNumber>
    </recommendedName>
    <alternativeName>
        <fullName evidence="8">Autoinducer synthesis protein</fullName>
    </alternativeName>
</protein>
<dbReference type="AlphaFoldDB" id="K0Q6D2"/>
<evidence type="ECO:0000256" key="6">
    <source>
        <dbReference type="ARBA" id="ARBA00048576"/>
    </source>
</evidence>
<keyword evidence="3 8" id="KW-0808">Transferase</keyword>
<dbReference type="GO" id="GO:0061579">
    <property type="term" value="F:N-acyl homoserine lactone synthase activity"/>
    <property type="evidence" value="ECO:0007669"/>
    <property type="project" value="UniProtKB-UniRule"/>
</dbReference>
<evidence type="ECO:0000256" key="1">
    <source>
        <dbReference type="ARBA" id="ARBA00012340"/>
    </source>
</evidence>
<dbReference type="GO" id="GO:0007165">
    <property type="term" value="P:signal transduction"/>
    <property type="evidence" value="ECO:0007669"/>
    <property type="project" value="TreeGrafter"/>
</dbReference>
<dbReference type="PRINTS" id="PR01549">
    <property type="entry name" value="AUTOINDCRSYN"/>
</dbReference>
<dbReference type="GO" id="GO:0009372">
    <property type="term" value="P:quorum sensing"/>
    <property type="evidence" value="ECO:0007669"/>
    <property type="project" value="UniProtKB-UniRule"/>
</dbReference>
<name>K0Q6D2_9HYPH</name>
<evidence type="ECO:0000313" key="10">
    <source>
        <dbReference type="Proteomes" id="UP000009319"/>
    </source>
</evidence>
<comment type="caution">
    <text evidence="9">The sequence shown here is derived from an EMBL/GenBank/DDBJ whole genome shotgun (WGS) entry which is preliminary data.</text>
</comment>
<keyword evidence="4 8" id="KW-0949">S-adenosyl-L-methionine</keyword>
<dbReference type="Gene3D" id="3.40.630.30">
    <property type="match status" value="1"/>
</dbReference>
<dbReference type="PANTHER" id="PTHR39322:SF1">
    <property type="entry name" value="ISOVALERYL-HOMOSERINE LACTONE SYNTHASE"/>
    <property type="match status" value="1"/>
</dbReference>
<evidence type="ECO:0000256" key="7">
    <source>
        <dbReference type="PROSITE-ProRule" id="PRU00533"/>
    </source>
</evidence>
<dbReference type="InterPro" id="IPR001690">
    <property type="entry name" value="Autoind_synthase"/>
</dbReference>
<dbReference type="EMBL" id="CANI01000052">
    <property type="protein sequence ID" value="CCM79654.1"/>
    <property type="molecule type" value="Genomic_DNA"/>
</dbReference>
<dbReference type="PROSITE" id="PS51187">
    <property type="entry name" value="AUTOINDUCER_SYNTH_2"/>
    <property type="match status" value="1"/>
</dbReference>
<keyword evidence="5 7" id="KW-0071">Autoinducer synthesis</keyword>
<dbReference type="EC" id="2.3.1.184" evidence="1 8"/>
<dbReference type="Proteomes" id="UP000009319">
    <property type="component" value="Unassembled WGS sequence"/>
</dbReference>
<evidence type="ECO:0000256" key="8">
    <source>
        <dbReference type="RuleBase" id="RU361135"/>
    </source>
</evidence>
<dbReference type="PANTHER" id="PTHR39322">
    <property type="entry name" value="ACYL-HOMOSERINE-LACTONE SYNTHASE"/>
    <property type="match status" value="1"/>
</dbReference>
<evidence type="ECO:0000256" key="3">
    <source>
        <dbReference type="ARBA" id="ARBA00022679"/>
    </source>
</evidence>
<dbReference type="InterPro" id="IPR018311">
    <property type="entry name" value="Autoind_synth_CS"/>
</dbReference>
<evidence type="ECO:0000256" key="4">
    <source>
        <dbReference type="ARBA" id="ARBA00022691"/>
    </source>
</evidence>
<comment type="similarity">
    <text evidence="7 8">Belongs to the autoinducer synthase family.</text>
</comment>
<dbReference type="HOGENOM" id="CLU_085711_4_0_5"/>
<keyword evidence="10" id="KW-1185">Reference proteome</keyword>
<dbReference type="STRING" id="1211777.BN77_p30082"/>
<dbReference type="eggNOG" id="COG3916">
    <property type="taxonomic scope" value="Bacteria"/>
</dbReference>
<dbReference type="RefSeq" id="WP_007538601.1">
    <property type="nucleotide sequence ID" value="NZ_HF536774.1"/>
</dbReference>
<evidence type="ECO:0000256" key="5">
    <source>
        <dbReference type="ARBA" id="ARBA00022929"/>
    </source>
</evidence>
<keyword evidence="9" id="KW-0012">Acyltransferase</keyword>
<gene>
    <name evidence="9" type="primary">traI</name>
    <name evidence="9" type="ORF">BN77_p30082</name>
</gene>
<accession>K0Q6D2</accession>
<reference evidence="9 10" key="1">
    <citation type="journal article" date="2013" name="Genome Announc.">
        <title>Draft Genome Sequence of Rhizobium mesoamericanum STM3625, a Nitrogen-Fixing Symbiont of Mimosa pudica Isolated in French Guiana (South America).</title>
        <authorList>
            <person name="Moulin L."/>
            <person name="Mornico D."/>
            <person name="Melkonian R."/>
            <person name="Klonowska A."/>
        </authorList>
    </citation>
    <scope>NUCLEOTIDE SEQUENCE [LARGE SCALE GENOMIC DNA]</scope>
    <source>
        <strain evidence="9 10">STM3625</strain>
    </source>
</reference>
<dbReference type="InterPro" id="IPR016181">
    <property type="entry name" value="Acyl_CoA_acyltransferase"/>
</dbReference>
<evidence type="ECO:0000256" key="2">
    <source>
        <dbReference type="ARBA" id="ARBA00022654"/>
    </source>
</evidence>
<dbReference type="PROSITE" id="PS00949">
    <property type="entry name" value="AUTOINDUCER_SYNTH_1"/>
    <property type="match status" value="1"/>
</dbReference>
<sequence>MQVFALNKPRNVHEARLLQQHHQLRARVFSARLGWEVDVVDGLESDRFDTLCPTYVLAVSNAGDVSGCARLLPSVGPTMVTNVFPSLLPKEGLNAHAAMVESSRFCVDTTLEEGRGAGSVHEATLTMFAGIIEWCLVNAITEIVTVTDLRFERILGRVGWSLQRIGDPKRVGVTTAVAGVLQANAEAFERLRPSSYRSQFNDPLSQAA</sequence>
<comment type="catalytic activity">
    <reaction evidence="6 8">
        <text>a fatty acyl-[ACP] + S-adenosyl-L-methionine = an N-acyl-L-homoserine lactone + S-methyl-5'-thioadenosine + holo-[ACP] + H(+)</text>
        <dbReference type="Rhea" id="RHEA:10096"/>
        <dbReference type="Rhea" id="RHEA-COMP:9685"/>
        <dbReference type="Rhea" id="RHEA-COMP:14125"/>
        <dbReference type="ChEBI" id="CHEBI:15378"/>
        <dbReference type="ChEBI" id="CHEBI:17509"/>
        <dbReference type="ChEBI" id="CHEBI:55474"/>
        <dbReference type="ChEBI" id="CHEBI:59789"/>
        <dbReference type="ChEBI" id="CHEBI:64479"/>
        <dbReference type="ChEBI" id="CHEBI:138651"/>
        <dbReference type="EC" id="2.3.1.184"/>
    </reaction>
</comment>